<evidence type="ECO:0000313" key="3">
    <source>
        <dbReference type="Proteomes" id="UP000285456"/>
    </source>
</evidence>
<feature type="domain" description="Serine aminopeptidase S33" evidence="1">
    <location>
        <begin position="26"/>
        <end position="157"/>
    </location>
</feature>
<proteinExistence type="predicted"/>
<evidence type="ECO:0000313" key="2">
    <source>
        <dbReference type="EMBL" id="RHW32574.1"/>
    </source>
</evidence>
<dbReference type="SUPFAM" id="SSF53474">
    <property type="entry name" value="alpha/beta-Hydrolases"/>
    <property type="match status" value="1"/>
</dbReference>
<gene>
    <name evidence="2" type="ORF">D1B32_09595</name>
</gene>
<dbReference type="InterPro" id="IPR029058">
    <property type="entry name" value="AB_hydrolase_fold"/>
</dbReference>
<comment type="caution">
    <text evidence="2">The sequence shown here is derived from an EMBL/GenBank/DDBJ whole genome shotgun (WGS) entry which is preliminary data.</text>
</comment>
<dbReference type="AlphaFoldDB" id="A0A417YHZ3"/>
<dbReference type="EMBL" id="QWEH01000005">
    <property type="protein sequence ID" value="RHW32574.1"/>
    <property type="molecule type" value="Genomic_DNA"/>
</dbReference>
<dbReference type="Pfam" id="PF12146">
    <property type="entry name" value="Hydrolase_4"/>
    <property type="match status" value="1"/>
</dbReference>
<dbReference type="RefSeq" id="WP_118889208.1">
    <property type="nucleotide sequence ID" value="NZ_PHUT01000005.1"/>
</dbReference>
<reference evidence="2 3" key="1">
    <citation type="journal article" date="2007" name="Int. J. Syst. Evol. Microbiol.">
        <title>Oceanobacillus profundus sp. nov., isolated from a deep-sea sediment core.</title>
        <authorList>
            <person name="Kim Y.G."/>
            <person name="Choi D.H."/>
            <person name="Hyun S."/>
            <person name="Cho B.C."/>
        </authorList>
    </citation>
    <scope>NUCLEOTIDE SEQUENCE [LARGE SCALE GENOMIC DNA]</scope>
    <source>
        <strain evidence="2 3">DSM 18246</strain>
    </source>
</reference>
<dbReference type="Gene3D" id="3.40.50.1820">
    <property type="entry name" value="alpha/beta hydrolase"/>
    <property type="match status" value="1"/>
</dbReference>
<name>A0A417YHZ3_9BACI</name>
<dbReference type="InterPro" id="IPR022742">
    <property type="entry name" value="Hydrolase_4"/>
</dbReference>
<sequence>MWKQRWLGKNKEICGLIEYGSNECDSLVVTFPGLGQAMSEKNYLFSNLRKHLEKRGQKFIQFDYKGCGDSKGSMEEVNLQTMYEDSLRVVKIGIKLFKPPVLYLVGNALGGIIACRVCQKIEKLYNIDCKVIAISPIIAPIPKSRDIFAKEVLQKLNRIGSLDSQELVTGYDYYTLSDFDIHQYNYFTKFGSHLLYLHGQRISSSLIEQIDKLIPMKELMLVQNLTLIIGEKDWKFELIDQFNKVYKLEQVEYYHQHPSAMDKLIEIIESLVKGRKCTDFCPLLR</sequence>
<organism evidence="2 3">
    <name type="scientific">Oceanobacillus profundus</name>
    <dbReference type="NCBI Taxonomy" id="372463"/>
    <lineage>
        <taxon>Bacteria</taxon>
        <taxon>Bacillati</taxon>
        <taxon>Bacillota</taxon>
        <taxon>Bacilli</taxon>
        <taxon>Bacillales</taxon>
        <taxon>Bacillaceae</taxon>
        <taxon>Oceanobacillus</taxon>
    </lineage>
</organism>
<keyword evidence="3" id="KW-1185">Reference proteome</keyword>
<accession>A0A417YHZ3</accession>
<evidence type="ECO:0000259" key="1">
    <source>
        <dbReference type="Pfam" id="PF12146"/>
    </source>
</evidence>
<dbReference type="OrthoDB" id="249225at2"/>
<dbReference type="Proteomes" id="UP000285456">
    <property type="component" value="Unassembled WGS sequence"/>
</dbReference>
<protein>
    <recommendedName>
        <fullName evidence="1">Serine aminopeptidase S33 domain-containing protein</fullName>
    </recommendedName>
</protein>